<proteinExistence type="predicted"/>
<accession>A0A135LYJ6</accession>
<comment type="caution">
    <text evidence="2">The sequence shown here is derived from an EMBL/GenBank/DDBJ whole genome shotgun (WGS) entry which is preliminary data.</text>
</comment>
<feature type="region of interest" description="Disordered" evidence="1">
    <location>
        <begin position="48"/>
        <end position="88"/>
    </location>
</feature>
<gene>
    <name evidence="2" type="ORF">PGRI_071800</name>
</gene>
<dbReference type="EMBL" id="LHQR01000013">
    <property type="protein sequence ID" value="KXG54036.1"/>
    <property type="molecule type" value="Genomic_DNA"/>
</dbReference>
<evidence type="ECO:0000313" key="3">
    <source>
        <dbReference type="Proteomes" id="UP000070168"/>
    </source>
</evidence>
<dbReference type="STRING" id="5078.A0A135LYJ6"/>
<evidence type="ECO:0000313" key="2">
    <source>
        <dbReference type="EMBL" id="KXG54036.1"/>
    </source>
</evidence>
<dbReference type="OrthoDB" id="76567at2759"/>
<dbReference type="OMA" id="ITIDQWE"/>
<feature type="region of interest" description="Disordered" evidence="1">
    <location>
        <begin position="179"/>
        <end position="199"/>
    </location>
</feature>
<feature type="compositionally biased region" description="Basic and acidic residues" evidence="1">
    <location>
        <begin position="53"/>
        <end position="68"/>
    </location>
</feature>
<evidence type="ECO:0000256" key="1">
    <source>
        <dbReference type="SAM" id="MobiDB-lite"/>
    </source>
</evidence>
<name>A0A135LYJ6_PENPA</name>
<keyword evidence="3" id="KW-1185">Reference proteome</keyword>
<dbReference type="Proteomes" id="UP000070168">
    <property type="component" value="Unassembled WGS sequence"/>
</dbReference>
<dbReference type="GeneID" id="63710194"/>
<sequence length="329" mass="37596">MSGLNESTIQHDLQDIEGLPPSVKVYHYNGMDDFCRIIFLENDRLYGSSGPKTQDRESGASYEERKDQSITPPPIKGTTNTLDDSNNWDNDDESEHLIFIIEPTDFEHDFLDSDSLLQVNIRIFFNPKTKILVVKMASPVDREAALIFHDMIEEALEPMGLKNAIQLLGSTIMLATDGTKKQADGGWGPQRPPRDAPRRPTLVLEVSNSRSYAKLHRNVQYWVDPEKQEANVAIGISLHRNKPEITIDQWECSSGVSQPIQKAHFIIRGRSNGQVYFNSENPLPQLVIPFHLLFRRPAENNREHDIVISTRELVEFAIMVWDMQFKDEK</sequence>
<dbReference type="RefSeq" id="XP_040652571.1">
    <property type="nucleotide sequence ID" value="XM_040794894.1"/>
</dbReference>
<organism evidence="2 3">
    <name type="scientific">Penicillium patulum</name>
    <name type="common">Penicillium griseofulvum</name>
    <dbReference type="NCBI Taxonomy" id="5078"/>
    <lineage>
        <taxon>Eukaryota</taxon>
        <taxon>Fungi</taxon>
        <taxon>Dikarya</taxon>
        <taxon>Ascomycota</taxon>
        <taxon>Pezizomycotina</taxon>
        <taxon>Eurotiomycetes</taxon>
        <taxon>Eurotiomycetidae</taxon>
        <taxon>Eurotiales</taxon>
        <taxon>Aspergillaceae</taxon>
        <taxon>Penicillium</taxon>
    </lineage>
</organism>
<protein>
    <submittedName>
        <fullName evidence="2">Uncharacterized protein</fullName>
    </submittedName>
</protein>
<reference evidence="2 3" key="1">
    <citation type="journal article" date="2016" name="BMC Genomics">
        <title>Genome sequencing and secondary metabolism of the postharvest pathogen Penicillium griseofulvum.</title>
        <authorList>
            <person name="Banani H."/>
            <person name="Marcet-Houben M."/>
            <person name="Ballester A.R."/>
            <person name="Abbruscato P."/>
            <person name="Gonzalez-Candelas L."/>
            <person name="Gabaldon T."/>
            <person name="Spadaro D."/>
        </authorList>
    </citation>
    <scope>NUCLEOTIDE SEQUENCE [LARGE SCALE GENOMIC DNA]</scope>
    <source>
        <strain evidence="2 3">PG3</strain>
    </source>
</reference>
<feature type="compositionally biased region" description="Low complexity" evidence="1">
    <location>
        <begin position="78"/>
        <end position="88"/>
    </location>
</feature>
<dbReference type="AlphaFoldDB" id="A0A135LYJ6"/>